<reference evidence="2" key="2">
    <citation type="submission" date="2021-09" db="EMBL/GenBank/DDBJ databases">
        <authorList>
            <person name="Gilroy R."/>
        </authorList>
    </citation>
    <scope>NUCLEOTIDE SEQUENCE</scope>
    <source>
        <strain evidence="2">1277</strain>
    </source>
</reference>
<dbReference type="NCBIfam" id="TIGR02867">
    <property type="entry name" value="spore_II_P"/>
    <property type="match status" value="1"/>
</dbReference>
<protein>
    <submittedName>
        <fullName evidence="2">Stage II sporulation protein P</fullName>
    </submittedName>
</protein>
<feature type="compositionally biased region" description="Basic and acidic residues" evidence="1">
    <location>
        <begin position="51"/>
        <end position="63"/>
    </location>
</feature>
<sequence length="316" mass="36062">MLKKTKRVISLACVLICILPMISYSMDKEEFFKFLIDSSYPESSTKTDNSSNEKNKEELDNTVNKDEDYIKVHIGEENVPTINNNDNKENISVAASEYKNNIRLTKENPTMLIYHSHAGETYSDSPEGNYHSQNNKDKSVVEVGTLLTEQLSQKGWGIAHSIKYHDYPDFTKSYASSLETIKSMLNNYKNINIALDLHRDGRDLKTEADIKKENERMSTTINGEKVAKFFFVVGLQNPNLEEVKSLAEDITKFAKSKYPELVLPVVKKKYGKYNQYMAKNHMLIEVGSNGTSSEEAKASVKYIAEILDEYFKQSKQ</sequence>
<gene>
    <name evidence="2" type="ORF">K8V90_03065</name>
</gene>
<evidence type="ECO:0000313" key="3">
    <source>
        <dbReference type="Proteomes" id="UP000776700"/>
    </source>
</evidence>
<dbReference type="AlphaFoldDB" id="A0A921MZI4"/>
<feature type="region of interest" description="Disordered" evidence="1">
    <location>
        <begin position="40"/>
        <end position="63"/>
    </location>
</feature>
<organism evidence="2 3">
    <name type="scientific">Romboutsia timonensis</name>
    <dbReference type="NCBI Taxonomy" id="1776391"/>
    <lineage>
        <taxon>Bacteria</taxon>
        <taxon>Bacillati</taxon>
        <taxon>Bacillota</taxon>
        <taxon>Clostridia</taxon>
        <taxon>Peptostreptococcales</taxon>
        <taxon>Peptostreptococcaceae</taxon>
        <taxon>Romboutsia</taxon>
    </lineage>
</organism>
<dbReference type="EMBL" id="DYUB01000102">
    <property type="protein sequence ID" value="HJG96066.1"/>
    <property type="molecule type" value="Genomic_DNA"/>
</dbReference>
<comment type="caution">
    <text evidence="2">The sequence shown here is derived from an EMBL/GenBank/DDBJ whole genome shotgun (WGS) entry which is preliminary data.</text>
</comment>
<dbReference type="Pfam" id="PF07454">
    <property type="entry name" value="SpoIIP"/>
    <property type="match status" value="1"/>
</dbReference>
<proteinExistence type="predicted"/>
<evidence type="ECO:0000256" key="1">
    <source>
        <dbReference type="SAM" id="MobiDB-lite"/>
    </source>
</evidence>
<evidence type="ECO:0000313" key="2">
    <source>
        <dbReference type="EMBL" id="HJG96066.1"/>
    </source>
</evidence>
<reference evidence="2" key="1">
    <citation type="journal article" date="2021" name="PeerJ">
        <title>Extensive microbial diversity within the chicken gut microbiome revealed by metagenomics and culture.</title>
        <authorList>
            <person name="Gilroy R."/>
            <person name="Ravi A."/>
            <person name="Getino M."/>
            <person name="Pursley I."/>
            <person name="Horton D.L."/>
            <person name="Alikhan N.F."/>
            <person name="Baker D."/>
            <person name="Gharbi K."/>
            <person name="Hall N."/>
            <person name="Watson M."/>
            <person name="Adriaenssens E.M."/>
            <person name="Foster-Nyarko E."/>
            <person name="Jarju S."/>
            <person name="Secka A."/>
            <person name="Antonio M."/>
            <person name="Oren A."/>
            <person name="Chaudhuri R.R."/>
            <person name="La Ragione R."/>
            <person name="Hildebrand F."/>
            <person name="Pallen M.J."/>
        </authorList>
    </citation>
    <scope>NUCLEOTIDE SEQUENCE</scope>
    <source>
        <strain evidence="2">1277</strain>
    </source>
</reference>
<dbReference type="InterPro" id="IPR010897">
    <property type="entry name" value="Spore_II_P"/>
</dbReference>
<dbReference type="Proteomes" id="UP000776700">
    <property type="component" value="Unassembled WGS sequence"/>
</dbReference>
<name>A0A921MZI4_9FIRM</name>
<accession>A0A921MZI4</accession>
<feature type="compositionally biased region" description="Polar residues" evidence="1">
    <location>
        <begin position="40"/>
        <end position="50"/>
    </location>
</feature>